<comment type="caution">
    <text evidence="1">The sequence shown here is derived from an EMBL/GenBank/DDBJ whole genome shotgun (WGS) entry which is preliminary data.</text>
</comment>
<accession>A0ABP1RT70</accession>
<dbReference type="EMBL" id="CAXLJM020000107">
    <property type="protein sequence ID" value="CAL8135104.1"/>
    <property type="molecule type" value="Genomic_DNA"/>
</dbReference>
<evidence type="ECO:0000313" key="2">
    <source>
        <dbReference type="Proteomes" id="UP001642540"/>
    </source>
</evidence>
<sequence>MVGIKENRPYHPFLNKVVLKHFFAFCSIPELAKCRLVCKTWERDAQPIWRERATVQIVPTIFTDEAEILNIKFRPSTFQRYALKGQSLRSDSDWMILFWSSCKNWLIHLQIKNCTIGHLSKGTLQDLLYRCTTNLKTLEIENFYIVRDNRPNRREQEQTERFISFEDITDEQRNLKTLVLGISDRDLPLTIYDILKLYPCLEHLRLYSTSSSRYTGSFVPLLFETILKIRKESNCLKLNLKTLDSIATSNGQELREGIYESGRIAELKEMKLPLECLTIELGRDTTFEISQQIFSLYAKTLRKLDVFRPSGSTPFPSFPSKFPLRFLSVLRMQENMCKDMSFLKLMPNLRILHICELESASSNKLASEIISATKENEMNGFTNGSLKEFRFDYSCEADELKRLIGWFPNVQKLVIKLSTETLKIVCEGWPSLVEMGLIHPTKVSNSNIDINLGMLHELKYLTHFYFIQDLSQLNYLMNNTGFHPYLKNGNFPF</sequence>
<name>A0ABP1RT70_9HEXA</name>
<evidence type="ECO:0000313" key="1">
    <source>
        <dbReference type="EMBL" id="CAL8135104.1"/>
    </source>
</evidence>
<reference evidence="1 2" key="1">
    <citation type="submission" date="2024-08" db="EMBL/GenBank/DDBJ databases">
        <authorList>
            <person name="Cucini C."/>
            <person name="Frati F."/>
        </authorList>
    </citation>
    <scope>NUCLEOTIDE SEQUENCE [LARGE SCALE GENOMIC DNA]</scope>
</reference>
<dbReference type="Proteomes" id="UP001642540">
    <property type="component" value="Unassembled WGS sequence"/>
</dbReference>
<gene>
    <name evidence="1" type="ORF">ODALV1_LOCUS25830</name>
</gene>
<dbReference type="SUPFAM" id="SSF52047">
    <property type="entry name" value="RNI-like"/>
    <property type="match status" value="1"/>
</dbReference>
<proteinExistence type="predicted"/>
<evidence type="ECO:0008006" key="3">
    <source>
        <dbReference type="Google" id="ProtNLM"/>
    </source>
</evidence>
<organism evidence="1 2">
    <name type="scientific">Orchesella dallaii</name>
    <dbReference type="NCBI Taxonomy" id="48710"/>
    <lineage>
        <taxon>Eukaryota</taxon>
        <taxon>Metazoa</taxon>
        <taxon>Ecdysozoa</taxon>
        <taxon>Arthropoda</taxon>
        <taxon>Hexapoda</taxon>
        <taxon>Collembola</taxon>
        <taxon>Entomobryomorpha</taxon>
        <taxon>Entomobryoidea</taxon>
        <taxon>Orchesellidae</taxon>
        <taxon>Orchesellinae</taxon>
        <taxon>Orchesella</taxon>
    </lineage>
</organism>
<protein>
    <recommendedName>
        <fullName evidence="3">F-box domain-containing protein</fullName>
    </recommendedName>
</protein>
<keyword evidence="2" id="KW-1185">Reference proteome</keyword>